<dbReference type="Proteomes" id="UP000180098">
    <property type="component" value="Unassembled WGS sequence"/>
</dbReference>
<evidence type="ECO:0000259" key="2">
    <source>
        <dbReference type="PROSITE" id="PS50943"/>
    </source>
</evidence>
<dbReference type="InterPro" id="IPR050807">
    <property type="entry name" value="TransReg_Diox_bact_type"/>
</dbReference>
<organism evidence="3 4">
    <name type="scientific">Anaerobacillus arseniciselenatis</name>
    <dbReference type="NCBI Taxonomy" id="85682"/>
    <lineage>
        <taxon>Bacteria</taxon>
        <taxon>Bacillati</taxon>
        <taxon>Bacillota</taxon>
        <taxon>Bacilli</taxon>
        <taxon>Bacillales</taxon>
        <taxon>Bacillaceae</taxon>
        <taxon>Anaerobacillus</taxon>
    </lineage>
</organism>
<reference evidence="3 4" key="1">
    <citation type="submission" date="2016-10" db="EMBL/GenBank/DDBJ databases">
        <title>Draft genome sequences of four alkaliphilic bacteria belonging to the Anaerobacillus genus.</title>
        <authorList>
            <person name="Bassil N.M."/>
            <person name="Lloyd J.R."/>
        </authorList>
    </citation>
    <scope>NUCLEOTIDE SEQUENCE [LARGE SCALE GENOMIC DNA]</scope>
    <source>
        <strain evidence="3 4">DSM 15340</strain>
    </source>
</reference>
<keyword evidence="1" id="KW-0238">DNA-binding</keyword>
<proteinExistence type="predicted"/>
<dbReference type="CDD" id="cd00093">
    <property type="entry name" value="HTH_XRE"/>
    <property type="match status" value="1"/>
</dbReference>
<evidence type="ECO:0000313" key="3">
    <source>
        <dbReference type="EMBL" id="OIJ12625.1"/>
    </source>
</evidence>
<dbReference type="Gene3D" id="1.10.260.40">
    <property type="entry name" value="lambda repressor-like DNA-binding domains"/>
    <property type="match status" value="1"/>
</dbReference>
<dbReference type="GO" id="GO:0003700">
    <property type="term" value="F:DNA-binding transcription factor activity"/>
    <property type="evidence" value="ECO:0007669"/>
    <property type="project" value="TreeGrafter"/>
</dbReference>
<dbReference type="RefSeq" id="WP_071313323.1">
    <property type="nucleotide sequence ID" value="NZ_MLQQ01000019.1"/>
</dbReference>
<dbReference type="PANTHER" id="PTHR46797">
    <property type="entry name" value="HTH-TYPE TRANSCRIPTIONAL REGULATOR"/>
    <property type="match status" value="1"/>
</dbReference>
<dbReference type="Pfam" id="PF01381">
    <property type="entry name" value="HTH_3"/>
    <property type="match status" value="1"/>
</dbReference>
<dbReference type="PANTHER" id="PTHR46797:SF1">
    <property type="entry name" value="METHYLPHOSPHONATE SYNTHASE"/>
    <property type="match status" value="1"/>
</dbReference>
<keyword evidence="4" id="KW-1185">Reference proteome</keyword>
<comment type="caution">
    <text evidence="3">The sequence shown here is derived from an EMBL/GenBank/DDBJ whole genome shotgun (WGS) entry which is preliminary data.</text>
</comment>
<dbReference type="SMART" id="SM00530">
    <property type="entry name" value="HTH_XRE"/>
    <property type="match status" value="1"/>
</dbReference>
<dbReference type="InterPro" id="IPR001387">
    <property type="entry name" value="Cro/C1-type_HTH"/>
</dbReference>
<dbReference type="PROSITE" id="PS50943">
    <property type="entry name" value="HTH_CROC1"/>
    <property type="match status" value="1"/>
</dbReference>
<dbReference type="GO" id="GO:0003677">
    <property type="term" value="F:DNA binding"/>
    <property type="evidence" value="ECO:0007669"/>
    <property type="project" value="UniProtKB-KW"/>
</dbReference>
<dbReference type="InterPro" id="IPR010982">
    <property type="entry name" value="Lambda_DNA-bd_dom_sf"/>
</dbReference>
<dbReference type="SUPFAM" id="SSF47413">
    <property type="entry name" value="lambda repressor-like DNA-binding domains"/>
    <property type="match status" value="1"/>
</dbReference>
<evidence type="ECO:0000256" key="1">
    <source>
        <dbReference type="ARBA" id="ARBA00023125"/>
    </source>
</evidence>
<sequence length="95" mass="10885">MEEEKNILAESIGIQIRRLRNINGMTQAQLAEDSICSTNFIGEIERGKIAPSFEYFIKICVGLNVDPTTLFKIINDEVYHSIEKEVIENRPERNS</sequence>
<dbReference type="GO" id="GO:0005829">
    <property type="term" value="C:cytosol"/>
    <property type="evidence" value="ECO:0007669"/>
    <property type="project" value="TreeGrafter"/>
</dbReference>
<evidence type="ECO:0000313" key="4">
    <source>
        <dbReference type="Proteomes" id="UP000180098"/>
    </source>
</evidence>
<accession>A0A1S2LMH6</accession>
<protein>
    <recommendedName>
        <fullName evidence="2">HTH cro/C1-type domain-containing protein</fullName>
    </recommendedName>
</protein>
<dbReference type="EMBL" id="MLQQ01000019">
    <property type="protein sequence ID" value="OIJ12625.1"/>
    <property type="molecule type" value="Genomic_DNA"/>
</dbReference>
<dbReference type="OrthoDB" id="9781521at2"/>
<dbReference type="AlphaFoldDB" id="A0A1S2LMH6"/>
<feature type="domain" description="HTH cro/C1-type" evidence="2">
    <location>
        <begin position="16"/>
        <end position="70"/>
    </location>
</feature>
<name>A0A1S2LMH6_9BACI</name>
<gene>
    <name evidence="3" type="ORF">BKP35_10585</name>
</gene>